<organism evidence="1">
    <name type="scientific">marine metagenome</name>
    <dbReference type="NCBI Taxonomy" id="408172"/>
    <lineage>
        <taxon>unclassified sequences</taxon>
        <taxon>metagenomes</taxon>
        <taxon>ecological metagenomes</taxon>
    </lineage>
</organism>
<evidence type="ECO:0000313" key="1">
    <source>
        <dbReference type="EMBL" id="SVC01268.1"/>
    </source>
</evidence>
<proteinExistence type="predicted"/>
<protein>
    <submittedName>
        <fullName evidence="1">Uncharacterized protein</fullName>
    </submittedName>
</protein>
<reference evidence="1" key="1">
    <citation type="submission" date="2018-05" db="EMBL/GenBank/DDBJ databases">
        <authorList>
            <person name="Lanie J.A."/>
            <person name="Ng W.-L."/>
            <person name="Kazmierczak K.M."/>
            <person name="Andrzejewski T.M."/>
            <person name="Davidsen T.M."/>
            <person name="Wayne K.J."/>
            <person name="Tettelin H."/>
            <person name="Glass J.I."/>
            <person name="Rusch D."/>
            <person name="Podicherti R."/>
            <person name="Tsui H.-C.T."/>
            <person name="Winkler M.E."/>
        </authorList>
    </citation>
    <scope>NUCLEOTIDE SEQUENCE</scope>
</reference>
<dbReference type="AlphaFoldDB" id="A0A382INY7"/>
<name>A0A382INY7_9ZZZZ</name>
<sequence length="73" mass="8479">RTNILAITQDSNGNCAPMRRGISVLETEYLVFAKSLNHYLIEDLEQCLKSIMMSSKYEIIPEYKHLKIFLKTN</sequence>
<dbReference type="EMBL" id="UINC01068553">
    <property type="protein sequence ID" value="SVC01268.1"/>
    <property type="molecule type" value="Genomic_DNA"/>
</dbReference>
<gene>
    <name evidence="1" type="ORF">METZ01_LOCUS254122</name>
</gene>
<accession>A0A382INY7</accession>
<feature type="non-terminal residue" evidence="1">
    <location>
        <position position="1"/>
    </location>
</feature>